<dbReference type="AlphaFoldDB" id="A0AAV9P855"/>
<keyword evidence="2" id="KW-1185">Reference proteome</keyword>
<dbReference type="PANTHER" id="PTHR15002:SF0">
    <property type="entry name" value="RIBOSOMAL BIOGENESIS PROTEIN LAS1L"/>
    <property type="match status" value="1"/>
</dbReference>
<reference evidence="1 2" key="1">
    <citation type="submission" date="2023-08" db="EMBL/GenBank/DDBJ databases">
        <title>Black Yeasts Isolated from many extreme environments.</title>
        <authorList>
            <person name="Coleine C."/>
            <person name="Stajich J.E."/>
            <person name="Selbmann L."/>
        </authorList>
    </citation>
    <scope>NUCLEOTIDE SEQUENCE [LARGE SCALE GENOMIC DNA]</scope>
    <source>
        <strain evidence="1 2">CCFEE 5935</strain>
    </source>
</reference>
<dbReference type="GO" id="GO:0000460">
    <property type="term" value="P:maturation of 5.8S rRNA"/>
    <property type="evidence" value="ECO:0007669"/>
    <property type="project" value="TreeGrafter"/>
</dbReference>
<sequence>MSRYTTTPWRHPSDLLHVRSQLYPPTPTTPTTTSAQRHAITRIQAWKLRGNLPHAVESTALLVDALLHHHLPGTSSFSIRAVYSAAFTRFVTGFCDIGRNRERSLEPSSMLEIARQIGMPVEFVALRHEATHEELPGVKRLVDATHQALEWLWRVYWGRLEEVEREEGVGKEFRAEVVGLLKGFRKGRRDALRRGQGQGEQEGEVRGMRDGIVQRCGGSAVRVKTVAEALVDERLILPASREMGAPLDGAFLLWDDLLSNLANHLPGFRRMLLTSLLASIGAHTATNPAGDVQKEALSRWLLRALFEYDYADTEPHLQVQVMKWCCLHPGHWSEWIGREILQRHDSEPGFSEEWSEIFEASLLGGAITSRVPGEEVDEDTRMEEGLVNGKDTVDVEREIVEAQSWHRALTPMALPIGVVS</sequence>
<dbReference type="GeneID" id="89928804"/>
<dbReference type="RefSeq" id="XP_064657475.1">
    <property type="nucleotide sequence ID" value="XM_064804705.1"/>
</dbReference>
<evidence type="ECO:0000313" key="2">
    <source>
        <dbReference type="Proteomes" id="UP001337655"/>
    </source>
</evidence>
<dbReference type="EMBL" id="JAVRRT010000011">
    <property type="protein sequence ID" value="KAK5167769.1"/>
    <property type="molecule type" value="Genomic_DNA"/>
</dbReference>
<protein>
    <submittedName>
        <fullName evidence="1">rRNA-processing protein las1</fullName>
    </submittedName>
</protein>
<gene>
    <name evidence="1" type="primary">LAS1</name>
    <name evidence="1" type="ORF">LTR77_007468</name>
</gene>
<comment type="caution">
    <text evidence="1">The sequence shown here is derived from an EMBL/GenBank/DDBJ whole genome shotgun (WGS) entry which is preliminary data.</text>
</comment>
<organism evidence="1 2">
    <name type="scientific">Saxophila tyrrhenica</name>
    <dbReference type="NCBI Taxonomy" id="1690608"/>
    <lineage>
        <taxon>Eukaryota</taxon>
        <taxon>Fungi</taxon>
        <taxon>Dikarya</taxon>
        <taxon>Ascomycota</taxon>
        <taxon>Pezizomycotina</taxon>
        <taxon>Dothideomycetes</taxon>
        <taxon>Dothideomycetidae</taxon>
        <taxon>Mycosphaerellales</taxon>
        <taxon>Extremaceae</taxon>
        <taxon>Saxophila</taxon>
    </lineage>
</organism>
<accession>A0AAV9P855</accession>
<name>A0AAV9P855_9PEZI</name>
<dbReference type="GO" id="GO:0004519">
    <property type="term" value="F:endonuclease activity"/>
    <property type="evidence" value="ECO:0007669"/>
    <property type="project" value="InterPro"/>
</dbReference>
<dbReference type="PANTHER" id="PTHR15002">
    <property type="entry name" value="RIBOSOMAL BIOGENESIS PROTEIN LAS1L"/>
    <property type="match status" value="1"/>
</dbReference>
<dbReference type="GO" id="GO:0000470">
    <property type="term" value="P:maturation of LSU-rRNA"/>
    <property type="evidence" value="ECO:0007669"/>
    <property type="project" value="TreeGrafter"/>
</dbReference>
<dbReference type="GO" id="GO:0090730">
    <property type="term" value="C:Las1 complex"/>
    <property type="evidence" value="ECO:0007669"/>
    <property type="project" value="InterPro"/>
</dbReference>
<dbReference type="Pfam" id="PF04031">
    <property type="entry name" value="Las1"/>
    <property type="match status" value="1"/>
</dbReference>
<dbReference type="GO" id="GO:0030687">
    <property type="term" value="C:preribosome, large subunit precursor"/>
    <property type="evidence" value="ECO:0007669"/>
    <property type="project" value="TreeGrafter"/>
</dbReference>
<evidence type="ECO:0000313" key="1">
    <source>
        <dbReference type="EMBL" id="KAK5167769.1"/>
    </source>
</evidence>
<dbReference type="InterPro" id="IPR007174">
    <property type="entry name" value="Las1"/>
</dbReference>
<dbReference type="Proteomes" id="UP001337655">
    <property type="component" value="Unassembled WGS sequence"/>
</dbReference>
<proteinExistence type="predicted"/>